<dbReference type="PANTHER" id="PTHR10562">
    <property type="entry name" value="SMALL UBIQUITIN-RELATED MODIFIER"/>
    <property type="match status" value="1"/>
</dbReference>
<keyword evidence="3" id="KW-1185">Reference proteome</keyword>
<name>A0AAW1KWP9_SAPOF</name>
<dbReference type="InterPro" id="IPR022617">
    <property type="entry name" value="Rad60/SUMO-like_dom"/>
</dbReference>
<dbReference type="SUPFAM" id="SSF54236">
    <property type="entry name" value="Ubiquitin-like"/>
    <property type="match status" value="1"/>
</dbReference>
<evidence type="ECO:0000313" key="3">
    <source>
        <dbReference type="Proteomes" id="UP001443914"/>
    </source>
</evidence>
<feature type="domain" description="Rad60/SUMO-like" evidence="1">
    <location>
        <begin position="31"/>
        <end position="94"/>
    </location>
</feature>
<gene>
    <name evidence="2" type="ORF">RND81_05G168900</name>
</gene>
<dbReference type="Pfam" id="PF11976">
    <property type="entry name" value="Rad60-SLD"/>
    <property type="match status" value="1"/>
</dbReference>
<dbReference type="EMBL" id="JBDFQZ010000005">
    <property type="protein sequence ID" value="KAK9725782.1"/>
    <property type="molecule type" value="Genomic_DNA"/>
</dbReference>
<dbReference type="Proteomes" id="UP001443914">
    <property type="component" value="Unassembled WGS sequence"/>
</dbReference>
<protein>
    <recommendedName>
        <fullName evidence="1">Rad60/SUMO-like domain-containing protein</fullName>
    </recommendedName>
</protein>
<sequence>MSSGATEDGSAQKKQRTEDFFNTIVIKFTNNKDDKTFYCTVKRTTTFRKVFQTYCHHHNLQDDSVRFLFEDRKILPNLTPADINFPDGGEIDVMPHIDGGGCHGLVILQL</sequence>
<proteinExistence type="predicted"/>
<dbReference type="CDD" id="cd01763">
    <property type="entry name" value="Ubl_SUMO_like"/>
    <property type="match status" value="1"/>
</dbReference>
<evidence type="ECO:0000313" key="2">
    <source>
        <dbReference type="EMBL" id="KAK9725782.1"/>
    </source>
</evidence>
<reference evidence="2" key="1">
    <citation type="submission" date="2024-03" db="EMBL/GenBank/DDBJ databases">
        <title>WGS assembly of Saponaria officinalis var. Norfolk2.</title>
        <authorList>
            <person name="Jenkins J."/>
            <person name="Shu S."/>
            <person name="Grimwood J."/>
            <person name="Barry K."/>
            <person name="Goodstein D."/>
            <person name="Schmutz J."/>
            <person name="Leebens-Mack J."/>
            <person name="Osbourn A."/>
        </authorList>
    </citation>
    <scope>NUCLEOTIDE SEQUENCE [LARGE SCALE GENOMIC DNA]</scope>
    <source>
        <strain evidence="2">JIC</strain>
    </source>
</reference>
<evidence type="ECO:0000259" key="1">
    <source>
        <dbReference type="Pfam" id="PF11976"/>
    </source>
</evidence>
<organism evidence="2 3">
    <name type="scientific">Saponaria officinalis</name>
    <name type="common">Common soapwort</name>
    <name type="synonym">Lychnis saponaria</name>
    <dbReference type="NCBI Taxonomy" id="3572"/>
    <lineage>
        <taxon>Eukaryota</taxon>
        <taxon>Viridiplantae</taxon>
        <taxon>Streptophyta</taxon>
        <taxon>Embryophyta</taxon>
        <taxon>Tracheophyta</taxon>
        <taxon>Spermatophyta</taxon>
        <taxon>Magnoliopsida</taxon>
        <taxon>eudicotyledons</taxon>
        <taxon>Gunneridae</taxon>
        <taxon>Pentapetalae</taxon>
        <taxon>Caryophyllales</taxon>
        <taxon>Caryophyllaceae</taxon>
        <taxon>Caryophylleae</taxon>
        <taxon>Saponaria</taxon>
    </lineage>
</organism>
<dbReference type="Gene3D" id="3.10.20.90">
    <property type="entry name" value="Phosphatidylinositol 3-kinase Catalytic Subunit, Chain A, domain 1"/>
    <property type="match status" value="1"/>
</dbReference>
<dbReference type="InterPro" id="IPR029071">
    <property type="entry name" value="Ubiquitin-like_domsf"/>
</dbReference>
<dbReference type="AlphaFoldDB" id="A0AAW1KWP9"/>
<accession>A0AAW1KWP9</accession>
<comment type="caution">
    <text evidence="2">The sequence shown here is derived from an EMBL/GenBank/DDBJ whole genome shotgun (WGS) entry which is preliminary data.</text>
</comment>